<keyword evidence="3" id="KW-0645">Protease</keyword>
<feature type="transmembrane region" description="Helical" evidence="1">
    <location>
        <begin position="172"/>
        <end position="200"/>
    </location>
</feature>
<dbReference type="GO" id="GO:0004175">
    <property type="term" value="F:endopeptidase activity"/>
    <property type="evidence" value="ECO:0007669"/>
    <property type="project" value="UniProtKB-ARBA"/>
</dbReference>
<dbReference type="GO" id="GO:0008237">
    <property type="term" value="F:metallopeptidase activity"/>
    <property type="evidence" value="ECO:0007669"/>
    <property type="project" value="UniProtKB-KW"/>
</dbReference>
<dbReference type="PANTHER" id="PTHR36435:SF1">
    <property type="entry name" value="CAAX AMINO TERMINAL PROTEASE FAMILY PROTEIN"/>
    <property type="match status" value="1"/>
</dbReference>
<reference evidence="3 4" key="1">
    <citation type="submission" date="2019-10" db="EMBL/GenBank/DDBJ databases">
        <title>Unraveling microbial dark matter from salterns through culturing: the case of the genus Halosegnis.</title>
        <authorList>
            <person name="Duran-Viseras A."/>
            <person name="Andrei A.-S."/>
            <person name="Vera-Gargallo B."/>
            <person name="Ghai R."/>
            <person name="Sanchez-Porro C."/>
            <person name="Ventosa A."/>
        </authorList>
    </citation>
    <scope>NUCLEOTIDE SEQUENCE [LARGE SCALE GENOMIC DNA]</scope>
    <source>
        <strain evidence="3 4">F17-44</strain>
    </source>
</reference>
<feature type="transmembrane region" description="Helical" evidence="1">
    <location>
        <begin position="107"/>
        <end position="128"/>
    </location>
</feature>
<dbReference type="Proteomes" id="UP000326302">
    <property type="component" value="Unassembled WGS sequence"/>
</dbReference>
<organism evidence="3 4">
    <name type="scientific">Halosegnis rubeus</name>
    <dbReference type="NCBI Taxonomy" id="2212850"/>
    <lineage>
        <taxon>Archaea</taxon>
        <taxon>Methanobacteriati</taxon>
        <taxon>Methanobacteriota</taxon>
        <taxon>Stenosarchaea group</taxon>
        <taxon>Halobacteria</taxon>
        <taxon>Halobacteriales</taxon>
        <taxon>Natronomonadaceae</taxon>
        <taxon>Halosegnis</taxon>
    </lineage>
</organism>
<evidence type="ECO:0000313" key="3">
    <source>
        <dbReference type="EMBL" id="KAB7518131.1"/>
    </source>
</evidence>
<name>A0A5N5UHY0_9EURY</name>
<sequence length="264" mass="27120">MPNWAAFAGVATAVTLLLLTLTHATSVSANFPTRAEVEWLDSLPDGSDHLAPDRNAQPGPGPSLSATALFVNVLVTHGLLSCLLVVAAFSAAIPVSAFGLAISVEPVAIGVGFGLVLSAVNTVAGLLAERYGYAPSEQLRGMLTPETLRGWLLLLGGTLPLVAGFEEFLFRGVLVGVFAAGFDASPWALAVVSSIAFALAHESQGRVGVVVTGVLGLLLAIGYVLTESLVVVVVAHYLVNAVELVVFEGFGVGGKQGGRATPHR</sequence>
<feature type="transmembrane region" description="Helical" evidence="1">
    <location>
        <begin position="206"/>
        <end position="225"/>
    </location>
</feature>
<dbReference type="InterPro" id="IPR052710">
    <property type="entry name" value="CAAX_protease"/>
</dbReference>
<dbReference type="EMBL" id="QJOW01000001">
    <property type="protein sequence ID" value="KAB7518131.1"/>
    <property type="molecule type" value="Genomic_DNA"/>
</dbReference>
<keyword evidence="1" id="KW-0812">Transmembrane</keyword>
<evidence type="ECO:0000256" key="1">
    <source>
        <dbReference type="SAM" id="Phobius"/>
    </source>
</evidence>
<dbReference type="GO" id="GO:0080120">
    <property type="term" value="P:CAAX-box protein maturation"/>
    <property type="evidence" value="ECO:0007669"/>
    <property type="project" value="UniProtKB-ARBA"/>
</dbReference>
<feature type="domain" description="CAAX prenyl protease 2/Lysostaphin resistance protein A-like" evidence="2">
    <location>
        <begin position="151"/>
        <end position="242"/>
    </location>
</feature>
<dbReference type="Pfam" id="PF02517">
    <property type="entry name" value="Rce1-like"/>
    <property type="match status" value="1"/>
</dbReference>
<protein>
    <submittedName>
        <fullName evidence="3">CPBP family intramembrane metalloprotease</fullName>
    </submittedName>
</protein>
<dbReference type="RefSeq" id="WP_152119031.1">
    <property type="nucleotide sequence ID" value="NZ_QJOW01000001.1"/>
</dbReference>
<evidence type="ECO:0000259" key="2">
    <source>
        <dbReference type="Pfam" id="PF02517"/>
    </source>
</evidence>
<keyword evidence="3" id="KW-0378">Hydrolase</keyword>
<proteinExistence type="predicted"/>
<accession>A0A5N5UHY0</accession>
<gene>
    <name evidence="3" type="ORF">DMP03_01860</name>
</gene>
<dbReference type="AlphaFoldDB" id="A0A5N5UHY0"/>
<dbReference type="OrthoDB" id="214851at2157"/>
<keyword evidence="3" id="KW-0482">Metalloprotease</keyword>
<dbReference type="GO" id="GO:0006508">
    <property type="term" value="P:proteolysis"/>
    <property type="evidence" value="ECO:0007669"/>
    <property type="project" value="UniProtKB-KW"/>
</dbReference>
<keyword evidence="1" id="KW-1133">Transmembrane helix</keyword>
<feature type="transmembrane region" description="Helical" evidence="1">
    <location>
        <begin position="69"/>
        <end position="95"/>
    </location>
</feature>
<dbReference type="InterPro" id="IPR003675">
    <property type="entry name" value="Rce1/LyrA-like_dom"/>
</dbReference>
<comment type="caution">
    <text evidence="3">The sequence shown here is derived from an EMBL/GenBank/DDBJ whole genome shotgun (WGS) entry which is preliminary data.</text>
</comment>
<feature type="transmembrane region" description="Helical" evidence="1">
    <location>
        <begin position="148"/>
        <end position="165"/>
    </location>
</feature>
<evidence type="ECO:0000313" key="4">
    <source>
        <dbReference type="Proteomes" id="UP000326302"/>
    </source>
</evidence>
<dbReference type="PANTHER" id="PTHR36435">
    <property type="entry name" value="SLR1288 PROTEIN"/>
    <property type="match status" value="1"/>
</dbReference>
<keyword evidence="1" id="KW-0472">Membrane</keyword>